<keyword evidence="8 21" id="KW-0347">Helicase</keyword>
<dbReference type="EMBL" id="BAABGY010000011">
    <property type="protein sequence ID" value="GAA4338526.1"/>
    <property type="molecule type" value="Genomic_DNA"/>
</dbReference>
<dbReference type="InterPro" id="IPR014001">
    <property type="entry name" value="Helicase_ATP-bd"/>
</dbReference>
<organism evidence="21 22">
    <name type="scientific">Flaviaesturariibacter amylovorans</name>
    <dbReference type="NCBI Taxonomy" id="1084520"/>
    <lineage>
        <taxon>Bacteria</taxon>
        <taxon>Pseudomonadati</taxon>
        <taxon>Bacteroidota</taxon>
        <taxon>Chitinophagia</taxon>
        <taxon>Chitinophagales</taxon>
        <taxon>Chitinophagaceae</taxon>
        <taxon>Flaviaestuariibacter</taxon>
    </lineage>
</organism>
<comment type="caution">
    <text evidence="21">The sequence shown here is derived from an EMBL/GenBank/DDBJ whole genome shotgun (WGS) entry which is preliminary data.</text>
</comment>
<dbReference type="Pfam" id="PF00270">
    <property type="entry name" value="DEAD"/>
    <property type="match status" value="1"/>
</dbReference>
<dbReference type="Pfam" id="PF00570">
    <property type="entry name" value="HRDC"/>
    <property type="match status" value="1"/>
</dbReference>
<evidence type="ECO:0000256" key="15">
    <source>
        <dbReference type="ARBA" id="ARBA00034617"/>
    </source>
</evidence>
<dbReference type="SMART" id="SM00490">
    <property type="entry name" value="HELICc"/>
    <property type="match status" value="1"/>
</dbReference>
<evidence type="ECO:0000256" key="13">
    <source>
        <dbReference type="ARBA" id="ARBA00023204"/>
    </source>
</evidence>
<evidence type="ECO:0000259" key="19">
    <source>
        <dbReference type="PROSITE" id="PS51192"/>
    </source>
</evidence>
<evidence type="ECO:0000256" key="17">
    <source>
        <dbReference type="SAM" id="MobiDB-lite"/>
    </source>
</evidence>
<dbReference type="NCBIfam" id="TIGR00614">
    <property type="entry name" value="recQ_fam"/>
    <property type="match status" value="1"/>
</dbReference>
<keyword evidence="22" id="KW-1185">Reference proteome</keyword>
<accession>A0ABP8HFC1</accession>
<comment type="cofactor">
    <cofactor evidence="2">
        <name>Zn(2+)</name>
        <dbReference type="ChEBI" id="CHEBI:29105"/>
    </cofactor>
</comment>
<evidence type="ECO:0000256" key="12">
    <source>
        <dbReference type="ARBA" id="ARBA00023172"/>
    </source>
</evidence>
<comment type="catalytic activity">
    <reaction evidence="15">
        <text>Couples ATP hydrolysis with the unwinding of duplex DNA by translocating in the 3'-5' direction.</text>
        <dbReference type="EC" id="5.6.2.4"/>
    </reaction>
</comment>
<dbReference type="InterPro" id="IPR027417">
    <property type="entry name" value="P-loop_NTPase"/>
</dbReference>
<name>A0ABP8HFC1_9BACT</name>
<comment type="cofactor">
    <cofactor evidence="1">
        <name>Mg(2+)</name>
        <dbReference type="ChEBI" id="CHEBI:18420"/>
    </cofactor>
</comment>
<dbReference type="Pfam" id="PF00271">
    <property type="entry name" value="Helicase_C"/>
    <property type="match status" value="1"/>
</dbReference>
<dbReference type="InterPro" id="IPR004589">
    <property type="entry name" value="DNA_helicase_ATP-dep_RecQ"/>
</dbReference>
<dbReference type="Gene3D" id="3.40.50.300">
    <property type="entry name" value="P-loop containing nucleotide triphosphate hydrolases"/>
    <property type="match status" value="2"/>
</dbReference>
<evidence type="ECO:0000256" key="6">
    <source>
        <dbReference type="ARBA" id="ARBA00022763"/>
    </source>
</evidence>
<feature type="domain" description="Helicase C-terminal" evidence="20">
    <location>
        <begin position="253"/>
        <end position="409"/>
    </location>
</feature>
<dbReference type="SUPFAM" id="SSF47819">
    <property type="entry name" value="HRDC-like"/>
    <property type="match status" value="1"/>
</dbReference>
<feature type="compositionally biased region" description="Low complexity" evidence="17">
    <location>
        <begin position="19"/>
        <end position="33"/>
    </location>
</feature>
<evidence type="ECO:0000256" key="3">
    <source>
        <dbReference type="ARBA" id="ARBA00005446"/>
    </source>
</evidence>
<evidence type="ECO:0000313" key="21">
    <source>
        <dbReference type="EMBL" id="GAA4338526.1"/>
    </source>
</evidence>
<dbReference type="Pfam" id="PF21220">
    <property type="entry name" value="RecQ-1-like_HTH"/>
    <property type="match status" value="1"/>
</dbReference>
<keyword evidence="6" id="KW-0227">DNA damage</keyword>
<keyword evidence="5" id="KW-0547">Nucleotide-binding</keyword>
<evidence type="ECO:0000259" key="18">
    <source>
        <dbReference type="PROSITE" id="PS50967"/>
    </source>
</evidence>
<feature type="domain" description="HRDC" evidence="18">
    <location>
        <begin position="564"/>
        <end position="644"/>
    </location>
</feature>
<evidence type="ECO:0000256" key="1">
    <source>
        <dbReference type="ARBA" id="ARBA00001946"/>
    </source>
</evidence>
<keyword evidence="12" id="KW-0233">DNA recombination</keyword>
<dbReference type="SMART" id="SM00341">
    <property type="entry name" value="HRDC"/>
    <property type="match status" value="1"/>
</dbReference>
<dbReference type="InterPro" id="IPR010997">
    <property type="entry name" value="HRDC-like_sf"/>
</dbReference>
<sequence>MSTVNKNLKKPAGRKKAEAPAAPTAPSASPFSSEQLHSALQEHFGLDGFRGNQEAIIQSLLSGHDTFVIMPTGGGKSLCYQLPATILEGVAIIVSPLIALMKNQVDLVRSYASKDEVAHFLNSTLSKKEIKTVHSDLKSGRTKMLYVAPETLTKQDNLDFFRDLTVSFFAVDEAHCISEWGHDFRPEYRRLRDMMDEIHPTAPVIALTATATPKVQSDIIKNLGLRNPQIFLSSFNRPNLYYEVQPKVKKEDTLKSIVRFISQNKGKSGIIYTTNRKTTEELADLLKQNSIKAVAYHAGIDSKIRSDRQDQFLSEDVQVIVATIAFGMGIDKPDIRFVIHYNIPKSIENYYQETGRAGRDGLEGKCILYYSHKDVSKLEHLMRDKPLSEREVGNQLISETVAFAESGVCRRKVLLSYFGEEYGTKGCGQCDNCKHPKEVIEAKDDVVRMLQTITALDERFATDYTVKIIRGELTQQIKMFRHEGLAQFGLGKDQPEHFWNSLVRQLLLEGILQKDIEEYGVLKITKKGQEFLKKPKSFKIVLNNLFEDALADDDESGSESNAAPVADEALFNMLKELRQVESKKKNLPPFVIFLENSLQDMATFFPTTTGELERCQGVSKGKAIRYGKPFLELIEKYVTENSIEKPDDFVMKSVVNKSSNKVHIIQQVDKKIPLENIAKNRGLRLDALLEEMETIAASGTKLNLDYAISDMLDDYDQEDILEYFKGCQTSSLDVALQELSEGNYNWEQLKIMRIKFLSVYGN</sequence>
<comment type="similarity">
    <text evidence="3">Belongs to the helicase family. RecQ subfamily.</text>
</comment>
<dbReference type="Gene3D" id="1.10.10.1390">
    <property type="entry name" value="ATP-dependent DNA helicase RecQ"/>
    <property type="match status" value="1"/>
</dbReference>
<dbReference type="InterPro" id="IPR036390">
    <property type="entry name" value="WH_DNA-bd_sf"/>
</dbReference>
<dbReference type="CDD" id="cd17920">
    <property type="entry name" value="DEXHc_RecQ"/>
    <property type="match status" value="1"/>
</dbReference>
<dbReference type="InterPro" id="IPR048671">
    <property type="entry name" value="RecQ-1-like_HTH"/>
</dbReference>
<dbReference type="GO" id="GO:0004386">
    <property type="term" value="F:helicase activity"/>
    <property type="evidence" value="ECO:0007669"/>
    <property type="project" value="UniProtKB-KW"/>
</dbReference>
<dbReference type="PANTHER" id="PTHR13710">
    <property type="entry name" value="DNA HELICASE RECQ FAMILY MEMBER"/>
    <property type="match status" value="1"/>
</dbReference>
<dbReference type="InterPro" id="IPR011545">
    <property type="entry name" value="DEAD/DEAH_box_helicase_dom"/>
</dbReference>
<dbReference type="InterPro" id="IPR018982">
    <property type="entry name" value="RQC_domain"/>
</dbReference>
<proteinExistence type="inferred from homology"/>
<evidence type="ECO:0000256" key="11">
    <source>
        <dbReference type="ARBA" id="ARBA00023125"/>
    </source>
</evidence>
<dbReference type="Pfam" id="PF16124">
    <property type="entry name" value="RecQ_Zn_bind"/>
    <property type="match status" value="1"/>
</dbReference>
<evidence type="ECO:0000256" key="2">
    <source>
        <dbReference type="ARBA" id="ARBA00001947"/>
    </source>
</evidence>
<reference evidence="22" key="1">
    <citation type="journal article" date="2019" name="Int. J. Syst. Evol. Microbiol.">
        <title>The Global Catalogue of Microorganisms (GCM) 10K type strain sequencing project: providing services to taxonomists for standard genome sequencing and annotation.</title>
        <authorList>
            <consortium name="The Broad Institute Genomics Platform"/>
            <consortium name="The Broad Institute Genome Sequencing Center for Infectious Disease"/>
            <person name="Wu L."/>
            <person name="Ma J."/>
        </authorList>
    </citation>
    <scope>NUCLEOTIDE SEQUENCE [LARGE SCALE GENOMIC DNA]</scope>
    <source>
        <strain evidence="22">JCM 17919</strain>
    </source>
</reference>
<dbReference type="CDD" id="cd18794">
    <property type="entry name" value="SF2_C_RecQ"/>
    <property type="match status" value="1"/>
</dbReference>
<dbReference type="InterPro" id="IPR006293">
    <property type="entry name" value="DNA_helicase_ATP-dep_RecQ_bac"/>
</dbReference>
<dbReference type="SMART" id="SM00487">
    <property type="entry name" value="DEXDc"/>
    <property type="match status" value="1"/>
</dbReference>
<evidence type="ECO:0000256" key="14">
    <source>
        <dbReference type="ARBA" id="ARBA00023235"/>
    </source>
</evidence>
<keyword evidence="11" id="KW-0238">DNA-binding</keyword>
<evidence type="ECO:0000256" key="4">
    <source>
        <dbReference type="ARBA" id="ARBA00022723"/>
    </source>
</evidence>
<keyword evidence="4" id="KW-0479">Metal-binding</keyword>
<keyword evidence="14" id="KW-0413">Isomerase</keyword>
<dbReference type="Proteomes" id="UP001501725">
    <property type="component" value="Unassembled WGS sequence"/>
</dbReference>
<gene>
    <name evidence="21" type="primary">recQ</name>
    <name evidence="21" type="ORF">GCM10023184_35020</name>
</gene>
<dbReference type="Gene3D" id="1.10.150.80">
    <property type="entry name" value="HRDC domain"/>
    <property type="match status" value="1"/>
</dbReference>
<dbReference type="EC" id="5.6.2.4" evidence="16"/>
<dbReference type="SMART" id="SM00956">
    <property type="entry name" value="RQC"/>
    <property type="match status" value="1"/>
</dbReference>
<dbReference type="InterPro" id="IPR036388">
    <property type="entry name" value="WH-like_DNA-bd_sf"/>
</dbReference>
<dbReference type="Gene3D" id="1.10.10.10">
    <property type="entry name" value="Winged helix-like DNA-binding domain superfamily/Winged helix DNA-binding domain"/>
    <property type="match status" value="1"/>
</dbReference>
<dbReference type="Pfam" id="PF09382">
    <property type="entry name" value="RQC"/>
    <property type="match status" value="1"/>
</dbReference>
<protein>
    <recommendedName>
        <fullName evidence="16">DNA helicase RecQ</fullName>
        <ecNumber evidence="16">5.6.2.4</ecNumber>
    </recommendedName>
</protein>
<dbReference type="SUPFAM" id="SSF46785">
    <property type="entry name" value="Winged helix' DNA-binding domain"/>
    <property type="match status" value="1"/>
</dbReference>
<dbReference type="NCBIfam" id="TIGR01389">
    <property type="entry name" value="recQ"/>
    <property type="match status" value="1"/>
</dbReference>
<evidence type="ECO:0000256" key="16">
    <source>
        <dbReference type="NCBIfam" id="TIGR01389"/>
    </source>
</evidence>
<dbReference type="PROSITE" id="PS50967">
    <property type="entry name" value="HRDC"/>
    <property type="match status" value="1"/>
</dbReference>
<evidence type="ECO:0000256" key="8">
    <source>
        <dbReference type="ARBA" id="ARBA00022806"/>
    </source>
</evidence>
<keyword evidence="7" id="KW-0378">Hydrolase</keyword>
<dbReference type="PROSITE" id="PS51192">
    <property type="entry name" value="HELICASE_ATP_BIND_1"/>
    <property type="match status" value="1"/>
</dbReference>
<keyword evidence="10" id="KW-0067">ATP-binding</keyword>
<keyword evidence="13" id="KW-0234">DNA repair</keyword>
<evidence type="ECO:0000256" key="5">
    <source>
        <dbReference type="ARBA" id="ARBA00022741"/>
    </source>
</evidence>
<dbReference type="PROSITE" id="PS51194">
    <property type="entry name" value="HELICASE_CTER"/>
    <property type="match status" value="1"/>
</dbReference>
<dbReference type="InterPro" id="IPR001650">
    <property type="entry name" value="Helicase_C-like"/>
</dbReference>
<keyword evidence="9" id="KW-0862">Zinc</keyword>
<evidence type="ECO:0000256" key="9">
    <source>
        <dbReference type="ARBA" id="ARBA00022833"/>
    </source>
</evidence>
<dbReference type="InterPro" id="IPR032284">
    <property type="entry name" value="RecQ_Zn-bd"/>
</dbReference>
<dbReference type="InterPro" id="IPR044876">
    <property type="entry name" value="HRDC_dom_sf"/>
</dbReference>
<evidence type="ECO:0000256" key="10">
    <source>
        <dbReference type="ARBA" id="ARBA00022840"/>
    </source>
</evidence>
<evidence type="ECO:0000313" key="22">
    <source>
        <dbReference type="Proteomes" id="UP001501725"/>
    </source>
</evidence>
<evidence type="ECO:0000259" key="20">
    <source>
        <dbReference type="PROSITE" id="PS51194"/>
    </source>
</evidence>
<feature type="domain" description="Helicase ATP-binding" evidence="19">
    <location>
        <begin position="57"/>
        <end position="229"/>
    </location>
</feature>
<feature type="region of interest" description="Disordered" evidence="17">
    <location>
        <begin position="1"/>
        <end position="33"/>
    </location>
</feature>
<evidence type="ECO:0000256" key="7">
    <source>
        <dbReference type="ARBA" id="ARBA00022801"/>
    </source>
</evidence>
<dbReference type="PANTHER" id="PTHR13710:SF105">
    <property type="entry name" value="ATP-DEPENDENT DNA HELICASE Q1"/>
    <property type="match status" value="1"/>
</dbReference>
<dbReference type="RefSeq" id="WP_345257103.1">
    <property type="nucleotide sequence ID" value="NZ_BAABGY010000011.1"/>
</dbReference>
<dbReference type="InterPro" id="IPR002121">
    <property type="entry name" value="HRDC_dom"/>
</dbReference>
<dbReference type="SUPFAM" id="SSF52540">
    <property type="entry name" value="P-loop containing nucleoside triphosphate hydrolases"/>
    <property type="match status" value="1"/>
</dbReference>